<comment type="caution">
    <text evidence="1">The sequence shown here is derived from an EMBL/GenBank/DDBJ whole genome shotgun (WGS) entry which is preliminary data.</text>
</comment>
<dbReference type="InterPro" id="IPR018154">
    <property type="entry name" value="TLV/ENV_coat_polyprotein"/>
</dbReference>
<evidence type="ECO:0000313" key="1">
    <source>
        <dbReference type="EMBL" id="KAF0882429.1"/>
    </source>
</evidence>
<dbReference type="EMBL" id="VOAJ01002532">
    <property type="protein sequence ID" value="KAF0882429.1"/>
    <property type="molecule type" value="Genomic_DNA"/>
</dbReference>
<dbReference type="PANTHER" id="PTHR10424:SF72">
    <property type="entry name" value="BC035947 PROTEIN-RELATED"/>
    <property type="match status" value="1"/>
</dbReference>
<dbReference type="AlphaFoldDB" id="A0A6G1B322"/>
<dbReference type="Proteomes" id="UP000475037">
    <property type="component" value="Unassembled WGS sequence"/>
</dbReference>
<organism evidence="1 2">
    <name type="scientific">Crocuta crocuta</name>
    <name type="common">Spotted hyena</name>
    <dbReference type="NCBI Taxonomy" id="9678"/>
    <lineage>
        <taxon>Eukaryota</taxon>
        <taxon>Metazoa</taxon>
        <taxon>Chordata</taxon>
        <taxon>Craniata</taxon>
        <taxon>Vertebrata</taxon>
        <taxon>Euteleostomi</taxon>
        <taxon>Mammalia</taxon>
        <taxon>Eutheria</taxon>
        <taxon>Laurasiatheria</taxon>
        <taxon>Carnivora</taxon>
        <taxon>Feliformia</taxon>
        <taxon>Hyaenidae</taxon>
        <taxon>Crocuta</taxon>
    </lineage>
</organism>
<protein>
    <submittedName>
        <fullName evidence="1">ENV2 protein</fullName>
    </submittedName>
</protein>
<dbReference type="PANTHER" id="PTHR10424">
    <property type="entry name" value="VIRAL ENVELOPE PROTEIN"/>
    <property type="match status" value="1"/>
</dbReference>
<feature type="non-terminal residue" evidence="1">
    <location>
        <position position="203"/>
    </location>
</feature>
<sequence length="203" mass="22216">NATNPNITWDCWLCLDPRPPYYIGVDALVPLGKREDQVRNLSNGQIEGHCTRRRNPSLTLGDLEGMGTCFYAGNYQINQSRCLTYCNNTYCNNTIYLLNNTQVGGTLYFLVPPLGLVSPSGTCFASSSGLIPCLNLHLKIKRSDFCILVHLLPQVFYFSGEGGREHLGFIPQSQFTREPISTILVSLFAGLGVAGSTGISTAT</sequence>
<proteinExistence type="predicted"/>
<feature type="non-terminal residue" evidence="1">
    <location>
        <position position="1"/>
    </location>
</feature>
<evidence type="ECO:0000313" key="2">
    <source>
        <dbReference type="Proteomes" id="UP000475037"/>
    </source>
</evidence>
<dbReference type="Pfam" id="PF00429">
    <property type="entry name" value="TLV_coat"/>
    <property type="match status" value="1"/>
</dbReference>
<reference evidence="1 2" key="1">
    <citation type="submission" date="2019-11" db="EMBL/GenBank/DDBJ databases">
        <authorList>
            <person name="Yang C."/>
            <person name="Li F."/>
        </authorList>
    </citation>
    <scope>NUCLEOTIDE SEQUENCE [LARGE SCALE GENOMIC DNA]</scope>
    <source>
        <strain evidence="1">KB4526</strain>
        <tissue evidence="1">Muscle</tissue>
    </source>
</reference>
<gene>
    <name evidence="1" type="primary">Fv4_0</name>
    <name evidence="1" type="ORF">FOF47_R19609</name>
</gene>
<name>A0A6G1B322_CROCR</name>
<keyword evidence="2" id="KW-1185">Reference proteome</keyword>
<accession>A0A6G1B322</accession>